<dbReference type="OrthoDB" id="9984024at2759"/>
<protein>
    <submittedName>
        <fullName evidence="1">Uncharacterized protein</fullName>
    </submittedName>
</protein>
<comment type="caution">
    <text evidence="1">The sequence shown here is derived from an EMBL/GenBank/DDBJ whole genome shotgun (WGS) entry which is preliminary data.</text>
</comment>
<evidence type="ECO:0000313" key="1">
    <source>
        <dbReference type="EMBL" id="KAF5352188.1"/>
    </source>
</evidence>
<keyword evidence="2" id="KW-1185">Reference proteome</keyword>
<proteinExistence type="predicted"/>
<sequence>MMNITVASTKSAPWQGSDGVITEGATTDEDTDTVGFKAILIRGLDTVYVRNTANSAFQRLISSYVDVQYNALLDLAATKNIYSPSWTGPPPKQFTSWGQLAALDVVVASLNTSPKA</sequence>
<accession>A0A8H5D2U6</accession>
<dbReference type="AlphaFoldDB" id="A0A8H5D2U6"/>
<dbReference type="Proteomes" id="UP000559256">
    <property type="component" value="Unassembled WGS sequence"/>
</dbReference>
<reference evidence="1 2" key="1">
    <citation type="journal article" date="2020" name="ISME J.">
        <title>Uncovering the hidden diversity of litter-decomposition mechanisms in mushroom-forming fungi.</title>
        <authorList>
            <person name="Floudas D."/>
            <person name="Bentzer J."/>
            <person name="Ahren D."/>
            <person name="Johansson T."/>
            <person name="Persson P."/>
            <person name="Tunlid A."/>
        </authorList>
    </citation>
    <scope>NUCLEOTIDE SEQUENCE [LARGE SCALE GENOMIC DNA]</scope>
    <source>
        <strain evidence="1 2">CBS 291.85</strain>
    </source>
</reference>
<gene>
    <name evidence="1" type="ORF">D9758_009254</name>
</gene>
<dbReference type="EMBL" id="JAACJM010000067">
    <property type="protein sequence ID" value="KAF5352188.1"/>
    <property type="molecule type" value="Genomic_DNA"/>
</dbReference>
<name>A0A8H5D2U6_9AGAR</name>
<organism evidence="1 2">
    <name type="scientific">Tetrapyrgos nigripes</name>
    <dbReference type="NCBI Taxonomy" id="182062"/>
    <lineage>
        <taxon>Eukaryota</taxon>
        <taxon>Fungi</taxon>
        <taxon>Dikarya</taxon>
        <taxon>Basidiomycota</taxon>
        <taxon>Agaricomycotina</taxon>
        <taxon>Agaricomycetes</taxon>
        <taxon>Agaricomycetidae</taxon>
        <taxon>Agaricales</taxon>
        <taxon>Marasmiineae</taxon>
        <taxon>Marasmiaceae</taxon>
        <taxon>Tetrapyrgos</taxon>
    </lineage>
</organism>
<evidence type="ECO:0000313" key="2">
    <source>
        <dbReference type="Proteomes" id="UP000559256"/>
    </source>
</evidence>
<dbReference type="Gene3D" id="1.50.10.20">
    <property type="match status" value="1"/>
</dbReference>